<keyword evidence="4 5" id="KW-0472">Membrane</keyword>
<dbReference type="CDD" id="cd20255">
    <property type="entry name" value="CASIMO1_SMIM22"/>
    <property type="match status" value="1"/>
</dbReference>
<comment type="caution">
    <text evidence="6">The sequence shown here is derived from an EMBL/GenBank/DDBJ whole genome shotgun (WGS) entry which is preliminary data.</text>
</comment>
<keyword evidence="3 5" id="KW-1133">Transmembrane helix</keyword>
<dbReference type="InterPro" id="IPR031671">
    <property type="entry name" value="SMIM5/18/22"/>
</dbReference>
<name>A0AA88M4P7_TACVA</name>
<dbReference type="Proteomes" id="UP001187315">
    <property type="component" value="Unassembled WGS sequence"/>
</dbReference>
<dbReference type="GO" id="GO:0042127">
    <property type="term" value="P:regulation of cell population proliferation"/>
    <property type="evidence" value="ECO:0007669"/>
    <property type="project" value="TreeGrafter"/>
</dbReference>
<evidence type="ECO:0000313" key="6">
    <source>
        <dbReference type="EMBL" id="KAK2829184.1"/>
    </source>
</evidence>
<dbReference type="AlphaFoldDB" id="A0AA88M4P7"/>
<gene>
    <name evidence="6" type="ORF">Q7C36_017174</name>
</gene>
<evidence type="ECO:0000256" key="5">
    <source>
        <dbReference type="SAM" id="Phobius"/>
    </source>
</evidence>
<protein>
    <recommendedName>
        <fullName evidence="8">Small integral membrane protein 22</fullName>
    </recommendedName>
</protein>
<reference evidence="6" key="1">
    <citation type="submission" date="2023-08" db="EMBL/GenBank/DDBJ databases">
        <title>Pelteobagrus vachellii genome.</title>
        <authorList>
            <person name="Liu H."/>
        </authorList>
    </citation>
    <scope>NUCLEOTIDE SEQUENCE</scope>
    <source>
        <strain evidence="6">PRFRI_2022a</strain>
        <tissue evidence="6">Muscle</tissue>
    </source>
</reference>
<organism evidence="6 7">
    <name type="scientific">Tachysurus vachellii</name>
    <name type="common">Darkbarbel catfish</name>
    <name type="synonym">Pelteobagrus vachellii</name>
    <dbReference type="NCBI Taxonomy" id="175792"/>
    <lineage>
        <taxon>Eukaryota</taxon>
        <taxon>Metazoa</taxon>
        <taxon>Chordata</taxon>
        <taxon>Craniata</taxon>
        <taxon>Vertebrata</taxon>
        <taxon>Euteleostomi</taxon>
        <taxon>Actinopterygii</taxon>
        <taxon>Neopterygii</taxon>
        <taxon>Teleostei</taxon>
        <taxon>Ostariophysi</taxon>
        <taxon>Siluriformes</taxon>
        <taxon>Bagridae</taxon>
        <taxon>Tachysurus</taxon>
    </lineage>
</organism>
<sequence length="125" mass="14634">MRVGKQISLSNLHVNKRVRGCVWDRGTRERRHRHLLLNNSPGTMSQNNLQQQFQNQVNDVFTRLENKQMFQSDWDIASFAIFFIFIGMVLLLIILVLIRCCCCCCLCDEKPRRHKVGIENMGLEP</sequence>
<evidence type="ECO:0000256" key="1">
    <source>
        <dbReference type="ARBA" id="ARBA00004167"/>
    </source>
</evidence>
<evidence type="ECO:0000256" key="3">
    <source>
        <dbReference type="ARBA" id="ARBA00022989"/>
    </source>
</evidence>
<dbReference type="InterPro" id="IPR053081">
    <property type="entry name" value="SIM_Modulators"/>
</dbReference>
<proteinExistence type="predicted"/>
<evidence type="ECO:0000256" key="4">
    <source>
        <dbReference type="ARBA" id="ARBA00023136"/>
    </source>
</evidence>
<keyword evidence="2 5" id="KW-0812">Transmembrane</keyword>
<feature type="transmembrane region" description="Helical" evidence="5">
    <location>
        <begin position="76"/>
        <end position="98"/>
    </location>
</feature>
<evidence type="ECO:0008006" key="8">
    <source>
        <dbReference type="Google" id="ProtNLM"/>
    </source>
</evidence>
<dbReference type="PANTHER" id="PTHR36982:SF3">
    <property type="entry name" value="SMALL INTEGRAL MEMBRANE PROTEIN 22"/>
    <property type="match status" value="1"/>
</dbReference>
<evidence type="ECO:0000256" key="2">
    <source>
        <dbReference type="ARBA" id="ARBA00022692"/>
    </source>
</evidence>
<dbReference type="Pfam" id="PF15831">
    <property type="entry name" value="SMIM5_18_22"/>
    <property type="match status" value="1"/>
</dbReference>
<dbReference type="EMBL" id="JAVHJS010000018">
    <property type="protein sequence ID" value="KAK2829184.1"/>
    <property type="molecule type" value="Genomic_DNA"/>
</dbReference>
<accession>A0AA88M4P7</accession>
<comment type="subcellular location">
    <subcellularLocation>
        <location evidence="1">Membrane</location>
        <topology evidence="1">Single-pass membrane protein</topology>
    </subcellularLocation>
</comment>
<dbReference type="GO" id="GO:0016020">
    <property type="term" value="C:membrane"/>
    <property type="evidence" value="ECO:0007669"/>
    <property type="project" value="UniProtKB-SubCell"/>
</dbReference>
<evidence type="ECO:0000313" key="7">
    <source>
        <dbReference type="Proteomes" id="UP001187315"/>
    </source>
</evidence>
<dbReference type="PANTHER" id="PTHR36982">
    <property type="entry name" value="CLCA DOMAIN-CONTAINING PROTEIN"/>
    <property type="match status" value="1"/>
</dbReference>
<keyword evidence="7" id="KW-1185">Reference proteome</keyword>